<dbReference type="GO" id="GO:1900753">
    <property type="term" value="P:doxorubicin transport"/>
    <property type="evidence" value="ECO:0007669"/>
    <property type="project" value="InterPro"/>
</dbReference>
<evidence type="ECO:0000256" key="2">
    <source>
        <dbReference type="ARBA" id="ARBA00022448"/>
    </source>
</evidence>
<keyword evidence="4" id="KW-0547">Nucleotide-binding</keyword>
<dbReference type="InterPro" id="IPR005894">
    <property type="entry name" value="DrrA"/>
</dbReference>
<keyword evidence="3" id="KW-1003">Cell membrane</keyword>
<evidence type="ECO:0000256" key="7">
    <source>
        <dbReference type="ARBA" id="ARBA00023136"/>
    </source>
</evidence>
<dbReference type="GO" id="GO:0046677">
    <property type="term" value="P:response to antibiotic"/>
    <property type="evidence" value="ECO:0007669"/>
    <property type="project" value="UniProtKB-KW"/>
</dbReference>
<keyword evidence="8" id="KW-0046">Antibiotic resistance</keyword>
<comment type="subcellular location">
    <subcellularLocation>
        <location evidence="1">Cell membrane</location>
        <topology evidence="1">Peripheral membrane protein</topology>
        <orientation evidence="1">Cytoplasmic side</orientation>
    </subcellularLocation>
</comment>
<keyword evidence="2" id="KW-0813">Transport</keyword>
<name>H5TKT6_GORO1</name>
<dbReference type="RefSeq" id="WP_007238333.1">
    <property type="nucleotide sequence ID" value="NZ_BAFB01000093.1"/>
</dbReference>
<dbReference type="FunFam" id="3.40.50.300:FF:000589">
    <property type="entry name" value="ABC transporter, ATP-binding subunit"/>
    <property type="match status" value="1"/>
</dbReference>
<dbReference type="PROSITE" id="PS50893">
    <property type="entry name" value="ABC_TRANSPORTER_2"/>
    <property type="match status" value="1"/>
</dbReference>
<dbReference type="InterPro" id="IPR050763">
    <property type="entry name" value="ABC_transporter_ATP-binding"/>
</dbReference>
<dbReference type="PROSITE" id="PS00211">
    <property type="entry name" value="ABC_TRANSPORTER_1"/>
    <property type="match status" value="1"/>
</dbReference>
<dbReference type="PANTHER" id="PTHR42711">
    <property type="entry name" value="ABC TRANSPORTER ATP-BINDING PROTEIN"/>
    <property type="match status" value="1"/>
</dbReference>
<evidence type="ECO:0000256" key="4">
    <source>
        <dbReference type="ARBA" id="ARBA00022741"/>
    </source>
</evidence>
<dbReference type="InterPro" id="IPR027417">
    <property type="entry name" value="P-loop_NTPase"/>
</dbReference>
<dbReference type="AlphaFoldDB" id="H5TKT6"/>
<evidence type="ECO:0000256" key="8">
    <source>
        <dbReference type="ARBA" id="ARBA00023251"/>
    </source>
</evidence>
<dbReference type="InterPro" id="IPR003439">
    <property type="entry name" value="ABC_transporter-like_ATP-bd"/>
</dbReference>
<protein>
    <submittedName>
        <fullName evidence="11">ABC transporter ATP-binding protein</fullName>
    </submittedName>
</protein>
<evidence type="ECO:0000256" key="6">
    <source>
        <dbReference type="ARBA" id="ARBA00022967"/>
    </source>
</evidence>
<dbReference type="EMBL" id="BAFB01000093">
    <property type="protein sequence ID" value="GAB34094.1"/>
    <property type="molecule type" value="Genomic_DNA"/>
</dbReference>
<reference evidence="11" key="1">
    <citation type="submission" date="2012-02" db="EMBL/GenBank/DDBJ databases">
        <title>Whole genome shotgun sequence of Gordonia otitidis NBRC 100426.</title>
        <authorList>
            <person name="Yoshida I."/>
            <person name="Hosoyama A."/>
            <person name="Tsuchikane K."/>
            <person name="Katsumata H."/>
            <person name="Yamazaki S."/>
            <person name="Fujita N."/>
        </authorList>
    </citation>
    <scope>NUCLEOTIDE SEQUENCE [LARGE SCALE GENOMIC DNA]</scope>
    <source>
        <strain evidence="11">NBRC 100426</strain>
    </source>
</reference>
<dbReference type="STRING" id="1108044.GOOTI_093_00210"/>
<dbReference type="InterPro" id="IPR003593">
    <property type="entry name" value="AAA+_ATPase"/>
</dbReference>
<dbReference type="Pfam" id="PF00005">
    <property type="entry name" value="ABC_tran"/>
    <property type="match status" value="1"/>
</dbReference>
<dbReference type="Proteomes" id="UP000005038">
    <property type="component" value="Unassembled WGS sequence"/>
</dbReference>
<dbReference type="GO" id="GO:0016887">
    <property type="term" value="F:ATP hydrolysis activity"/>
    <property type="evidence" value="ECO:0007669"/>
    <property type="project" value="InterPro"/>
</dbReference>
<dbReference type="InterPro" id="IPR017871">
    <property type="entry name" value="ABC_transporter-like_CS"/>
</dbReference>
<evidence type="ECO:0000313" key="12">
    <source>
        <dbReference type="Proteomes" id="UP000005038"/>
    </source>
</evidence>
<evidence type="ECO:0000259" key="10">
    <source>
        <dbReference type="PROSITE" id="PS50893"/>
    </source>
</evidence>
<organism evidence="11 12">
    <name type="scientific">Gordonia otitidis (strain DSM 44809 / CCUG 52243 / JCM 12355 / NBRC 100426 / IFM 10032)</name>
    <dbReference type="NCBI Taxonomy" id="1108044"/>
    <lineage>
        <taxon>Bacteria</taxon>
        <taxon>Bacillati</taxon>
        <taxon>Actinomycetota</taxon>
        <taxon>Actinomycetes</taxon>
        <taxon>Mycobacteriales</taxon>
        <taxon>Gordoniaceae</taxon>
        <taxon>Gordonia</taxon>
    </lineage>
</organism>
<dbReference type="GO" id="GO:0055085">
    <property type="term" value="P:transmembrane transport"/>
    <property type="evidence" value="ECO:0007669"/>
    <property type="project" value="UniProtKB-ARBA"/>
</dbReference>
<evidence type="ECO:0000256" key="9">
    <source>
        <dbReference type="ARBA" id="ARBA00049985"/>
    </source>
</evidence>
<evidence type="ECO:0000256" key="3">
    <source>
        <dbReference type="ARBA" id="ARBA00022475"/>
    </source>
</evidence>
<dbReference type="OrthoDB" id="9804819at2"/>
<dbReference type="PANTHER" id="PTHR42711:SF19">
    <property type="entry name" value="DOXORUBICIN RESISTANCE ATP-BINDING PROTEIN DRRA"/>
    <property type="match status" value="1"/>
</dbReference>
<keyword evidence="6" id="KW-1278">Translocase</keyword>
<accession>H5TKT6</accession>
<evidence type="ECO:0000256" key="5">
    <source>
        <dbReference type="ARBA" id="ARBA00022840"/>
    </source>
</evidence>
<dbReference type="GO" id="GO:0005524">
    <property type="term" value="F:ATP binding"/>
    <property type="evidence" value="ECO:0007669"/>
    <property type="project" value="UniProtKB-KW"/>
</dbReference>
<evidence type="ECO:0000256" key="1">
    <source>
        <dbReference type="ARBA" id="ARBA00004413"/>
    </source>
</evidence>
<gene>
    <name evidence="11" type="ORF">GOOTI_093_00210</name>
</gene>
<dbReference type="GO" id="GO:0043215">
    <property type="term" value="P:daunorubicin transport"/>
    <property type="evidence" value="ECO:0007669"/>
    <property type="project" value="InterPro"/>
</dbReference>
<feature type="domain" description="ABC transporter" evidence="10">
    <location>
        <begin position="7"/>
        <end position="237"/>
    </location>
</feature>
<keyword evidence="12" id="KW-1185">Reference proteome</keyword>
<dbReference type="Gene3D" id="3.40.50.300">
    <property type="entry name" value="P-loop containing nucleotide triphosphate hydrolases"/>
    <property type="match status" value="1"/>
</dbReference>
<keyword evidence="5 11" id="KW-0067">ATP-binding</keyword>
<proteinExistence type="inferred from homology"/>
<dbReference type="NCBIfam" id="TIGR01188">
    <property type="entry name" value="drrA"/>
    <property type="match status" value="1"/>
</dbReference>
<sequence length="329" mass="34943">MSPLPAIETEGLTKKFGRSTAVDDVDLYVPQGTVYALLGTNGAGKTTTVRMLATLMRRDSGRARVFGYDVEDEATAVRGLIGVTGQYASVDEDLTARENLVIFGRLVGSSGRAARARAADLLDEFGLAAAADRAVRHFSGGMRRRLDLAASMITRPRLLFLDEPTTGLDPRTRKQMWETVRRLVSAGSTVLLTTQYLDEADELADHIAVMDRGRVVADGTAAELKARVGDTSVTLTLSDPTCATSAMAICAPFACGDVVLEGAEPRVVVPNAGTDVLPELHYELRAGGIELDAVTVGRPSLDEVFFALTDGDVSARPDTGPSDTQRGAA</sequence>
<dbReference type="SMART" id="SM00382">
    <property type="entry name" value="AAA"/>
    <property type="match status" value="1"/>
</dbReference>
<dbReference type="SUPFAM" id="SSF52540">
    <property type="entry name" value="P-loop containing nucleoside triphosphate hydrolases"/>
    <property type="match status" value="1"/>
</dbReference>
<dbReference type="GO" id="GO:0005886">
    <property type="term" value="C:plasma membrane"/>
    <property type="evidence" value="ECO:0007669"/>
    <property type="project" value="UniProtKB-SubCell"/>
</dbReference>
<comment type="caution">
    <text evidence="11">The sequence shown here is derived from an EMBL/GenBank/DDBJ whole genome shotgun (WGS) entry which is preliminary data.</text>
</comment>
<evidence type="ECO:0000313" key="11">
    <source>
        <dbReference type="EMBL" id="GAB34094.1"/>
    </source>
</evidence>
<comment type="similarity">
    <text evidence="9">Belongs to the ABC transporter superfamily. Drug exporter-1 (DrugE1) (TC 3.A.1.105) family.</text>
</comment>
<keyword evidence="7" id="KW-0472">Membrane</keyword>